<evidence type="ECO:0000259" key="4">
    <source>
        <dbReference type="Pfam" id="PF23559"/>
    </source>
</evidence>
<dbReference type="GO" id="GO:0006952">
    <property type="term" value="P:defense response"/>
    <property type="evidence" value="ECO:0007669"/>
    <property type="project" value="UniProtKB-KW"/>
</dbReference>
<evidence type="ECO:0000256" key="2">
    <source>
        <dbReference type="ARBA" id="ARBA00022821"/>
    </source>
</evidence>
<dbReference type="AlphaFoldDB" id="A0A9C6TA57"/>
<reference evidence="6" key="1">
    <citation type="journal article" date="2016" name="Nat. Genet.">
        <title>The genome sequences of Arachis duranensis and Arachis ipaensis, the diploid ancestors of cultivated peanut.</title>
        <authorList>
            <person name="Bertioli D.J."/>
            <person name="Cannon S.B."/>
            <person name="Froenicke L."/>
            <person name="Huang G."/>
            <person name="Farmer A.D."/>
            <person name="Cannon E.K."/>
            <person name="Liu X."/>
            <person name="Gao D."/>
            <person name="Clevenger J."/>
            <person name="Dash S."/>
            <person name="Ren L."/>
            <person name="Moretzsohn M.C."/>
            <person name="Shirasawa K."/>
            <person name="Huang W."/>
            <person name="Vidigal B."/>
            <person name="Abernathy B."/>
            <person name="Chu Y."/>
            <person name="Niederhuth C.E."/>
            <person name="Umale P."/>
            <person name="Araujo A.C."/>
            <person name="Kozik A."/>
            <person name="Kim K.D."/>
            <person name="Burow M.D."/>
            <person name="Varshney R.K."/>
            <person name="Wang X."/>
            <person name="Zhang X."/>
            <person name="Barkley N."/>
            <person name="Guimaraes P.M."/>
            <person name="Isobe S."/>
            <person name="Guo B."/>
            <person name="Liao B."/>
            <person name="Stalker H.T."/>
            <person name="Schmitz R.J."/>
            <person name="Scheffler B.E."/>
            <person name="Leal-Bertioli S.C."/>
            <person name="Xun X."/>
            <person name="Jackson S.A."/>
            <person name="Michelmore R."/>
            <person name="Ozias-Akins P."/>
        </authorList>
    </citation>
    <scope>NUCLEOTIDE SEQUENCE [LARGE SCALE GENOMIC DNA]</scope>
    <source>
        <strain evidence="6">cv. V14167</strain>
    </source>
</reference>
<dbReference type="PANTHER" id="PTHR36766">
    <property type="entry name" value="PLANT BROAD-SPECTRUM MILDEW RESISTANCE PROTEIN RPW8"/>
    <property type="match status" value="1"/>
</dbReference>
<dbReference type="SUPFAM" id="SSF52540">
    <property type="entry name" value="P-loop containing nucleoside triphosphate hydrolases"/>
    <property type="match status" value="1"/>
</dbReference>
<dbReference type="KEGG" id="adu:107473011"/>
<feature type="domain" description="Disease resistance R13L4/SHOC-2-like LRR" evidence="5">
    <location>
        <begin position="534"/>
        <end position="764"/>
    </location>
</feature>
<dbReference type="InterPro" id="IPR032675">
    <property type="entry name" value="LRR_dom_sf"/>
</dbReference>
<evidence type="ECO:0000259" key="3">
    <source>
        <dbReference type="Pfam" id="PF00931"/>
    </source>
</evidence>
<feature type="domain" description="NB-ARC" evidence="3">
    <location>
        <begin position="168"/>
        <end position="345"/>
    </location>
</feature>
<dbReference type="Proteomes" id="UP000515211">
    <property type="component" value="Chromosome 2"/>
</dbReference>
<dbReference type="PRINTS" id="PR00364">
    <property type="entry name" value="DISEASERSIST"/>
</dbReference>
<evidence type="ECO:0000313" key="7">
    <source>
        <dbReference type="RefSeq" id="XP_052112755.1"/>
    </source>
</evidence>
<evidence type="ECO:0000313" key="9">
    <source>
        <dbReference type="RefSeq" id="XP_052112760.1"/>
    </source>
</evidence>
<dbReference type="Gene3D" id="1.10.10.10">
    <property type="entry name" value="Winged helix-like DNA-binding domain superfamily/Winged helix DNA-binding domain"/>
    <property type="match status" value="1"/>
</dbReference>
<dbReference type="Pfam" id="PF23559">
    <property type="entry name" value="WHD_DRP"/>
    <property type="match status" value="1"/>
</dbReference>
<dbReference type="SUPFAM" id="SSF52058">
    <property type="entry name" value="L domain-like"/>
    <property type="match status" value="1"/>
</dbReference>
<evidence type="ECO:0000313" key="6">
    <source>
        <dbReference type="Proteomes" id="UP000515211"/>
    </source>
</evidence>
<dbReference type="FunFam" id="3.40.50.300:FF:001091">
    <property type="entry name" value="Probable disease resistance protein At1g61300"/>
    <property type="match status" value="1"/>
</dbReference>
<dbReference type="Gene3D" id="1.10.8.430">
    <property type="entry name" value="Helical domain of apoptotic protease-activating factors"/>
    <property type="match status" value="1"/>
</dbReference>
<dbReference type="RefSeq" id="XP_052112760.1">
    <property type="nucleotide sequence ID" value="XM_052256800.1"/>
</dbReference>
<dbReference type="RefSeq" id="XP_052112759.1">
    <property type="nucleotide sequence ID" value="XM_052256799.1"/>
</dbReference>
<dbReference type="InterPro" id="IPR055414">
    <property type="entry name" value="LRR_R13L4/SHOC2-like"/>
</dbReference>
<accession>A0A9C6TA57</accession>
<dbReference type="InterPro" id="IPR027417">
    <property type="entry name" value="P-loop_NTPase"/>
</dbReference>
<dbReference type="PANTHER" id="PTHR36766:SF70">
    <property type="entry name" value="DISEASE RESISTANCE PROTEIN RGA4"/>
    <property type="match status" value="1"/>
</dbReference>
<dbReference type="InterPro" id="IPR002182">
    <property type="entry name" value="NB-ARC"/>
</dbReference>
<name>A0A9C6TA57_ARADU</name>
<dbReference type="InterPro" id="IPR058922">
    <property type="entry name" value="WHD_DRP"/>
</dbReference>
<dbReference type="GO" id="GO:0043531">
    <property type="term" value="F:ADP binding"/>
    <property type="evidence" value="ECO:0007669"/>
    <property type="project" value="InterPro"/>
</dbReference>
<reference evidence="7 8" key="2">
    <citation type="submission" date="2025-04" db="UniProtKB">
        <authorList>
            <consortium name="RefSeq"/>
        </authorList>
    </citation>
    <scope>IDENTIFICATION</scope>
    <source>
        <tissue evidence="7 8">Whole plant</tissue>
    </source>
</reference>
<evidence type="ECO:0000256" key="1">
    <source>
        <dbReference type="ARBA" id="ARBA00022737"/>
    </source>
</evidence>
<dbReference type="GeneID" id="107473011"/>
<protein>
    <submittedName>
        <fullName evidence="7 8">Disease resistance protein RGA1</fullName>
    </submittedName>
</protein>
<evidence type="ECO:0000259" key="5">
    <source>
        <dbReference type="Pfam" id="PF23598"/>
    </source>
</evidence>
<organism evidence="6 7">
    <name type="scientific">Arachis duranensis</name>
    <name type="common">Wild peanut</name>
    <dbReference type="NCBI Taxonomy" id="130453"/>
    <lineage>
        <taxon>Eukaryota</taxon>
        <taxon>Viridiplantae</taxon>
        <taxon>Streptophyta</taxon>
        <taxon>Embryophyta</taxon>
        <taxon>Tracheophyta</taxon>
        <taxon>Spermatophyta</taxon>
        <taxon>Magnoliopsida</taxon>
        <taxon>eudicotyledons</taxon>
        <taxon>Gunneridae</taxon>
        <taxon>Pentapetalae</taxon>
        <taxon>rosids</taxon>
        <taxon>fabids</taxon>
        <taxon>Fabales</taxon>
        <taxon>Fabaceae</taxon>
        <taxon>Papilionoideae</taxon>
        <taxon>50 kb inversion clade</taxon>
        <taxon>dalbergioids sensu lato</taxon>
        <taxon>Dalbergieae</taxon>
        <taxon>Pterocarpus clade</taxon>
        <taxon>Arachis</taxon>
    </lineage>
</organism>
<proteinExistence type="predicted"/>
<dbReference type="InterPro" id="IPR042197">
    <property type="entry name" value="Apaf_helical"/>
</dbReference>
<sequence>MADVSSMITTLLGNVETKYFQDIALIFGLKDELKELQISMGVLSSFLFDTENKHADNMWWTDVRKAVDDARLIFEEIEYEAKRNALVKVHGSIHTKIFQFFSCFRNPDAFRIKIANRIHDMIQKLNELLSQGRERGIIEHVNTPTRELTPAKNLYTWDRFKPVGRLEEKEEIIKLLMRQQSHANNIDMISIVGIGGLGKTTLAQMIYNDDRVKEQFNMLMWVCVSYDFDLRNLIRKIINAASIYNDKGFSLQHMVSLLNEMLHGKRFLLVLDDVWNQDYQKWVQLISSLLEAGSDAKSEGSKIIVTTRSKDVASIDRNAHIIELQPLSEDECWKVFAKFAFEEENEEDKYPWLKQIGKEIVEKCEGLPLAAEVFGSFLCGNHHEMDWQDIKDAEIWELEDRGLLSSLKRSYNHLSPILKQCFSYCSCFPKGYEYTVTDLIMFWMAHGLLQSTHERRHVEDIGRWYIMDLISSSLLQIQGLSFYDFLHLENPMPYEKVKMHGLLYGLAKSTMKELDETRTIVSPWLKEEWKWASKKFNSVKALHLQHMELKILPDDCFANMKLLRYLNLGDCILEKLPISICTLQNLQFLNLHRCYNLQELPKNMENLVSLQVLFLTVNAINLSSLNIGRFQQLKTLFLLDCVNLLSLPAAIGCLSTLRKLLIYGCDELMNFEDEDEEEKQHVEDHYLNLEVLEIVGSHKLEALPNWLKRAGKLESLRIAGTRIKSFPEWFPISSSLERLDIYSCPKLSSLPIAMDRLHLRHLEIVDCPKLWARYNKHTGPDVHKIYRGPHCKVDYYY</sequence>
<keyword evidence="2" id="KW-0611">Plant defense</keyword>
<dbReference type="Gene3D" id="3.80.10.10">
    <property type="entry name" value="Ribonuclease Inhibitor"/>
    <property type="match status" value="2"/>
</dbReference>
<dbReference type="Gene3D" id="3.40.50.300">
    <property type="entry name" value="P-loop containing nucleotide triphosphate hydrolases"/>
    <property type="match status" value="1"/>
</dbReference>
<dbReference type="Pfam" id="PF23598">
    <property type="entry name" value="LRR_14"/>
    <property type="match status" value="1"/>
</dbReference>
<keyword evidence="1" id="KW-0677">Repeat</keyword>
<gene>
    <name evidence="7 8 9" type="primary">LOC107473011</name>
</gene>
<dbReference type="Pfam" id="PF00931">
    <property type="entry name" value="NB-ARC"/>
    <property type="match status" value="1"/>
</dbReference>
<dbReference type="InterPro" id="IPR036388">
    <property type="entry name" value="WH-like_DNA-bd_sf"/>
</dbReference>
<evidence type="ECO:0000313" key="8">
    <source>
        <dbReference type="RefSeq" id="XP_052112759.1"/>
    </source>
</evidence>
<dbReference type="RefSeq" id="XP_052112755.1">
    <property type="nucleotide sequence ID" value="XM_052256795.1"/>
</dbReference>
<keyword evidence="6" id="KW-1185">Reference proteome</keyword>
<feature type="domain" description="Disease resistance protein winged helix" evidence="4">
    <location>
        <begin position="428"/>
        <end position="507"/>
    </location>
</feature>